<dbReference type="EMBL" id="JAMTCO010000016">
    <property type="protein sequence ID" value="MCP2273271.1"/>
    <property type="molecule type" value="Genomic_DNA"/>
</dbReference>
<gene>
    <name evidence="2" type="ORF">LV75_005800</name>
</gene>
<protein>
    <submittedName>
        <fullName evidence="2">Uncharacterized protein</fullName>
    </submittedName>
</protein>
<comment type="caution">
    <text evidence="2">The sequence shown here is derived from an EMBL/GenBank/DDBJ whole genome shotgun (WGS) entry which is preliminary data.</text>
</comment>
<accession>A0ABT1IM46</accession>
<sequence length="60" mass="6414">MRLALAAVLTTTAVVLVGCAERTPPTAEPRSRVAIPVPPPVQQATEAQPVRGPQWMVRAR</sequence>
<proteinExistence type="predicted"/>
<evidence type="ECO:0000313" key="3">
    <source>
        <dbReference type="Proteomes" id="UP001205185"/>
    </source>
</evidence>
<organism evidence="2 3">
    <name type="scientific">Actinokineospora diospyrosa</name>
    <dbReference type="NCBI Taxonomy" id="103728"/>
    <lineage>
        <taxon>Bacteria</taxon>
        <taxon>Bacillati</taxon>
        <taxon>Actinomycetota</taxon>
        <taxon>Actinomycetes</taxon>
        <taxon>Pseudonocardiales</taxon>
        <taxon>Pseudonocardiaceae</taxon>
        <taxon>Actinokineospora</taxon>
    </lineage>
</organism>
<dbReference type="Proteomes" id="UP001205185">
    <property type="component" value="Unassembled WGS sequence"/>
</dbReference>
<evidence type="ECO:0000313" key="2">
    <source>
        <dbReference type="EMBL" id="MCP2273271.1"/>
    </source>
</evidence>
<evidence type="ECO:0000256" key="1">
    <source>
        <dbReference type="SAM" id="MobiDB-lite"/>
    </source>
</evidence>
<dbReference type="PROSITE" id="PS51257">
    <property type="entry name" value="PROKAR_LIPOPROTEIN"/>
    <property type="match status" value="1"/>
</dbReference>
<feature type="region of interest" description="Disordered" evidence="1">
    <location>
        <begin position="23"/>
        <end position="60"/>
    </location>
</feature>
<dbReference type="RefSeq" id="WP_253890471.1">
    <property type="nucleotide sequence ID" value="NZ_BAAAVB010000003.1"/>
</dbReference>
<reference evidence="2 3" key="1">
    <citation type="submission" date="2022-06" db="EMBL/GenBank/DDBJ databases">
        <title>Genomic Encyclopedia of Archaeal and Bacterial Type Strains, Phase II (KMG-II): from individual species to whole genera.</title>
        <authorList>
            <person name="Goeker M."/>
        </authorList>
    </citation>
    <scope>NUCLEOTIDE SEQUENCE [LARGE SCALE GENOMIC DNA]</scope>
    <source>
        <strain evidence="2 3">DSM 44255</strain>
    </source>
</reference>
<name>A0ABT1IM46_9PSEU</name>
<keyword evidence="3" id="KW-1185">Reference proteome</keyword>